<reference evidence="2" key="1">
    <citation type="journal article" date="2014" name="Front. Microbiol.">
        <title>High frequency of phylogenetically diverse reductive dehalogenase-homologous genes in deep subseafloor sedimentary metagenomes.</title>
        <authorList>
            <person name="Kawai M."/>
            <person name="Futagami T."/>
            <person name="Toyoda A."/>
            <person name="Takaki Y."/>
            <person name="Nishi S."/>
            <person name="Hori S."/>
            <person name="Arai W."/>
            <person name="Tsubouchi T."/>
            <person name="Morono Y."/>
            <person name="Uchiyama I."/>
            <person name="Ito T."/>
            <person name="Fujiyama A."/>
            <person name="Inagaki F."/>
            <person name="Takami H."/>
        </authorList>
    </citation>
    <scope>NUCLEOTIDE SEQUENCE</scope>
    <source>
        <strain evidence="2">Expedition CK06-06</strain>
    </source>
</reference>
<gene>
    <name evidence="2" type="ORF">S01H4_32134</name>
</gene>
<evidence type="ECO:0000313" key="2">
    <source>
        <dbReference type="EMBL" id="GAG85825.1"/>
    </source>
</evidence>
<keyword evidence="1" id="KW-0472">Membrane</keyword>
<evidence type="ECO:0000256" key="1">
    <source>
        <dbReference type="SAM" id="Phobius"/>
    </source>
</evidence>
<dbReference type="EMBL" id="BART01016758">
    <property type="protein sequence ID" value="GAG85825.1"/>
    <property type="molecule type" value="Genomic_DNA"/>
</dbReference>
<sequence length="131" mass="14926">MQYSFLSFNKNKYSFSLKGTFLFLIGGPLLSLLFYLFLELGINDWLKEIVAKQTSLFLNLIGDVNAQAIYTPVENISWKIYIPSINMSFYISTWCTGAHIVSLFIGTIFFVPQSKTKITEKGLELATNNIF</sequence>
<keyword evidence="1" id="KW-1133">Transmembrane helix</keyword>
<name>X1ASV8_9ZZZZ</name>
<comment type="caution">
    <text evidence="2">The sequence shown here is derived from an EMBL/GenBank/DDBJ whole genome shotgun (WGS) entry which is preliminary data.</text>
</comment>
<proteinExistence type="predicted"/>
<dbReference type="AlphaFoldDB" id="X1ASV8"/>
<feature type="transmembrane region" description="Helical" evidence="1">
    <location>
        <begin position="87"/>
        <end position="111"/>
    </location>
</feature>
<feature type="transmembrane region" description="Helical" evidence="1">
    <location>
        <begin position="21"/>
        <end position="38"/>
    </location>
</feature>
<organism evidence="2">
    <name type="scientific">marine sediment metagenome</name>
    <dbReference type="NCBI Taxonomy" id="412755"/>
    <lineage>
        <taxon>unclassified sequences</taxon>
        <taxon>metagenomes</taxon>
        <taxon>ecological metagenomes</taxon>
    </lineage>
</organism>
<protein>
    <submittedName>
        <fullName evidence="2">Uncharacterized protein</fullName>
    </submittedName>
</protein>
<accession>X1ASV8</accession>
<keyword evidence="1" id="KW-0812">Transmembrane</keyword>